<dbReference type="Proteomes" id="UP000198531">
    <property type="component" value="Unassembled WGS sequence"/>
</dbReference>
<dbReference type="RefSeq" id="WP_089810174.1">
    <property type="nucleotide sequence ID" value="NZ_FOYT01000004.1"/>
</dbReference>
<reference evidence="4" key="1">
    <citation type="submission" date="2016-10" db="EMBL/GenBank/DDBJ databases">
        <authorList>
            <person name="Varghese N."/>
            <person name="Submissions S."/>
        </authorList>
    </citation>
    <scope>NUCLEOTIDE SEQUENCE [LARGE SCALE GENOMIC DNA]</scope>
    <source>
        <strain evidence="4">CGMCC 1.7736</strain>
    </source>
</reference>
<dbReference type="EMBL" id="FOYT01000004">
    <property type="protein sequence ID" value="SFR69237.1"/>
    <property type="molecule type" value="Genomic_DNA"/>
</dbReference>
<feature type="transmembrane region" description="Helical" evidence="1">
    <location>
        <begin position="148"/>
        <end position="173"/>
    </location>
</feature>
<evidence type="ECO:0000256" key="1">
    <source>
        <dbReference type="SAM" id="Phobius"/>
    </source>
</evidence>
<keyword evidence="1" id="KW-0812">Transmembrane</keyword>
<proteinExistence type="predicted"/>
<name>A0A1I6IR49_9EURY</name>
<dbReference type="AlphaFoldDB" id="A0A1I6IR49"/>
<protein>
    <recommendedName>
        <fullName evidence="2">DUF8068 domain-containing protein</fullName>
    </recommendedName>
</protein>
<feature type="transmembrane region" description="Helical" evidence="1">
    <location>
        <begin position="203"/>
        <end position="231"/>
    </location>
</feature>
<dbReference type="Pfam" id="PF26265">
    <property type="entry name" value="DUF8068"/>
    <property type="match status" value="1"/>
</dbReference>
<evidence type="ECO:0000313" key="4">
    <source>
        <dbReference type="Proteomes" id="UP000198531"/>
    </source>
</evidence>
<feature type="transmembrane region" description="Helical" evidence="1">
    <location>
        <begin position="269"/>
        <end position="294"/>
    </location>
</feature>
<feature type="transmembrane region" description="Helical" evidence="1">
    <location>
        <begin position="94"/>
        <end position="111"/>
    </location>
</feature>
<evidence type="ECO:0000313" key="3">
    <source>
        <dbReference type="EMBL" id="SFR69237.1"/>
    </source>
</evidence>
<evidence type="ECO:0000259" key="2">
    <source>
        <dbReference type="Pfam" id="PF26265"/>
    </source>
</evidence>
<keyword evidence="4" id="KW-1185">Reference proteome</keyword>
<feature type="transmembrane region" description="Helical" evidence="1">
    <location>
        <begin position="69"/>
        <end position="87"/>
    </location>
</feature>
<sequence length="300" mass="28502">MSGRRVAEVLATDAGATAASLSGRSPVSARLIAGALAFVPMAAATAYRVAHNAPGSLPGPLTELAAPLLPFAVVGPALAGLLLASVVDRPVQRVGLAFAGGFGLVALAPGAWYPATAGVVCGGASAVGSLAVGARRDDRSARSGHPMLARYAAVAGVLVAAVLASLAATAGVAPATLRPLGSSAALLGVGLAPFVIGTDGSSLAVGVVAGGLSFAVVTSLPYVAGAVLLVGGGVVDAPVALVVLAAAGGTAALAATLRRGRYDRACGAGLLLAAGVPATPPQALSVLIALVLLAPGGEAA</sequence>
<dbReference type="OrthoDB" id="308498at2157"/>
<keyword evidence="1" id="KW-1133">Transmembrane helix</keyword>
<organism evidence="3 4">
    <name type="scientific">Halogeometricum rufum</name>
    <dbReference type="NCBI Taxonomy" id="553469"/>
    <lineage>
        <taxon>Archaea</taxon>
        <taxon>Methanobacteriati</taxon>
        <taxon>Methanobacteriota</taxon>
        <taxon>Stenosarchaea group</taxon>
        <taxon>Halobacteria</taxon>
        <taxon>Halobacteriales</taxon>
        <taxon>Haloferacaceae</taxon>
        <taxon>Halogeometricum</taxon>
    </lineage>
</organism>
<feature type="transmembrane region" description="Helical" evidence="1">
    <location>
        <begin position="31"/>
        <end position="49"/>
    </location>
</feature>
<keyword evidence="1" id="KW-0472">Membrane</keyword>
<dbReference type="InterPro" id="IPR058381">
    <property type="entry name" value="DUF8068"/>
</dbReference>
<feature type="transmembrane region" description="Helical" evidence="1">
    <location>
        <begin position="237"/>
        <end position="257"/>
    </location>
</feature>
<dbReference type="STRING" id="553469.SAMN04487947_3584"/>
<feature type="transmembrane region" description="Helical" evidence="1">
    <location>
        <begin position="117"/>
        <end position="136"/>
    </location>
</feature>
<feature type="domain" description="DUF8068" evidence="2">
    <location>
        <begin position="30"/>
        <end position="294"/>
    </location>
</feature>
<accession>A0A1I6IR49</accession>
<gene>
    <name evidence="3" type="ORF">SAMN04487947_3584</name>
</gene>
<feature type="transmembrane region" description="Helical" evidence="1">
    <location>
        <begin position="179"/>
        <end position="196"/>
    </location>
</feature>